<evidence type="ECO:0000256" key="6">
    <source>
        <dbReference type="ARBA" id="ARBA00022777"/>
    </source>
</evidence>
<evidence type="ECO:0000256" key="1">
    <source>
        <dbReference type="ARBA" id="ARBA00000085"/>
    </source>
</evidence>
<dbReference type="SMART" id="SM00388">
    <property type="entry name" value="HisKA"/>
    <property type="match status" value="1"/>
</dbReference>
<dbReference type="AlphaFoldDB" id="A0A562R0L4"/>
<dbReference type="SMART" id="SM00448">
    <property type="entry name" value="REC"/>
    <property type="match status" value="1"/>
</dbReference>
<evidence type="ECO:0000256" key="7">
    <source>
        <dbReference type="PROSITE-ProRule" id="PRU00169"/>
    </source>
</evidence>
<dbReference type="SMART" id="SM00065">
    <property type="entry name" value="GAF"/>
    <property type="match status" value="1"/>
</dbReference>
<dbReference type="SUPFAM" id="SSF55781">
    <property type="entry name" value="GAF domain-like"/>
    <property type="match status" value="1"/>
</dbReference>
<dbReference type="CDD" id="cd17580">
    <property type="entry name" value="REC_2_DhkD-like"/>
    <property type="match status" value="1"/>
</dbReference>
<dbReference type="InterPro" id="IPR035965">
    <property type="entry name" value="PAS-like_dom_sf"/>
</dbReference>
<dbReference type="InterPro" id="IPR003018">
    <property type="entry name" value="GAF"/>
</dbReference>
<evidence type="ECO:0000313" key="12">
    <source>
        <dbReference type="Proteomes" id="UP000318431"/>
    </source>
</evidence>
<keyword evidence="6" id="KW-0418">Kinase</keyword>
<dbReference type="PANTHER" id="PTHR43047">
    <property type="entry name" value="TWO-COMPONENT HISTIDINE PROTEIN KINASE"/>
    <property type="match status" value="1"/>
</dbReference>
<evidence type="ECO:0000256" key="5">
    <source>
        <dbReference type="ARBA" id="ARBA00022679"/>
    </source>
</evidence>
<dbReference type="EC" id="2.7.13.3" evidence="3"/>
<dbReference type="Proteomes" id="UP000318431">
    <property type="component" value="Unassembled WGS sequence"/>
</dbReference>
<evidence type="ECO:0000259" key="8">
    <source>
        <dbReference type="PROSITE" id="PS50109"/>
    </source>
</evidence>
<dbReference type="PRINTS" id="PR00344">
    <property type="entry name" value="BCTRLSENSOR"/>
</dbReference>
<dbReference type="InterPro" id="IPR001789">
    <property type="entry name" value="Sig_transdc_resp-reg_receiver"/>
</dbReference>
<comment type="catalytic activity">
    <reaction evidence="1">
        <text>ATP + protein L-histidine = ADP + protein N-phospho-L-histidine.</text>
        <dbReference type="EC" id="2.7.13.3"/>
    </reaction>
</comment>
<dbReference type="Gene3D" id="3.40.50.2300">
    <property type="match status" value="1"/>
</dbReference>
<evidence type="ECO:0000313" key="11">
    <source>
        <dbReference type="EMBL" id="TWI62618.1"/>
    </source>
</evidence>
<evidence type="ECO:0000256" key="3">
    <source>
        <dbReference type="ARBA" id="ARBA00012438"/>
    </source>
</evidence>
<evidence type="ECO:0000259" key="10">
    <source>
        <dbReference type="PROSITE" id="PS50113"/>
    </source>
</evidence>
<gene>
    <name evidence="11" type="ORF">IP91_04140</name>
</gene>
<proteinExistence type="predicted"/>
<dbReference type="InterPro" id="IPR003594">
    <property type="entry name" value="HATPase_dom"/>
</dbReference>
<dbReference type="SMART" id="SM00387">
    <property type="entry name" value="HATPase_c"/>
    <property type="match status" value="1"/>
</dbReference>
<dbReference type="GO" id="GO:0005886">
    <property type="term" value="C:plasma membrane"/>
    <property type="evidence" value="ECO:0007669"/>
    <property type="project" value="UniProtKB-SubCell"/>
</dbReference>
<evidence type="ECO:0000256" key="4">
    <source>
        <dbReference type="ARBA" id="ARBA00022553"/>
    </source>
</evidence>
<keyword evidence="12" id="KW-1185">Reference proteome</keyword>
<dbReference type="PROSITE" id="PS50109">
    <property type="entry name" value="HIS_KIN"/>
    <property type="match status" value="1"/>
</dbReference>
<dbReference type="FunFam" id="3.30.565.10:FF:000006">
    <property type="entry name" value="Sensor histidine kinase WalK"/>
    <property type="match status" value="1"/>
</dbReference>
<dbReference type="NCBIfam" id="TIGR00229">
    <property type="entry name" value="sensory_box"/>
    <property type="match status" value="1"/>
</dbReference>
<dbReference type="Pfam" id="PF08448">
    <property type="entry name" value="PAS_4"/>
    <property type="match status" value="2"/>
</dbReference>
<dbReference type="SUPFAM" id="SSF47384">
    <property type="entry name" value="Homodimeric domain of signal transducing histidine kinase"/>
    <property type="match status" value="1"/>
</dbReference>
<reference evidence="11 12" key="1">
    <citation type="journal article" date="2015" name="Stand. Genomic Sci.">
        <title>Genomic Encyclopedia of Bacterial and Archaeal Type Strains, Phase III: the genomes of soil and plant-associated and newly described type strains.</title>
        <authorList>
            <person name="Whitman W.B."/>
            <person name="Woyke T."/>
            <person name="Klenk H.P."/>
            <person name="Zhou Y."/>
            <person name="Lilburn T.G."/>
            <person name="Beck B.J."/>
            <person name="De Vos P."/>
            <person name="Vandamme P."/>
            <person name="Eisen J.A."/>
            <person name="Garrity G."/>
            <person name="Hugenholtz P."/>
            <person name="Kyrpides N.C."/>
        </authorList>
    </citation>
    <scope>NUCLEOTIDE SEQUENCE [LARGE SCALE GENOMIC DNA]</scope>
    <source>
        <strain evidence="11 12">CGMCC 1.10822</strain>
    </source>
</reference>
<dbReference type="Gene3D" id="3.30.450.40">
    <property type="match status" value="1"/>
</dbReference>
<dbReference type="PANTHER" id="PTHR43047:SF72">
    <property type="entry name" value="OSMOSENSING HISTIDINE PROTEIN KINASE SLN1"/>
    <property type="match status" value="1"/>
</dbReference>
<dbReference type="CDD" id="cd00082">
    <property type="entry name" value="HisKA"/>
    <property type="match status" value="1"/>
</dbReference>
<feature type="domain" description="PAC" evidence="10">
    <location>
        <begin position="517"/>
        <end position="564"/>
    </location>
</feature>
<dbReference type="InterPro" id="IPR000700">
    <property type="entry name" value="PAS-assoc_C"/>
</dbReference>
<dbReference type="Gene3D" id="1.10.287.130">
    <property type="match status" value="1"/>
</dbReference>
<dbReference type="InterPro" id="IPR013656">
    <property type="entry name" value="PAS_4"/>
</dbReference>
<dbReference type="GO" id="GO:0000155">
    <property type="term" value="F:phosphorelay sensor kinase activity"/>
    <property type="evidence" value="ECO:0007669"/>
    <property type="project" value="InterPro"/>
</dbReference>
<dbReference type="InterPro" id="IPR011006">
    <property type="entry name" value="CheY-like_superfamily"/>
</dbReference>
<evidence type="ECO:0000259" key="9">
    <source>
        <dbReference type="PROSITE" id="PS50110"/>
    </source>
</evidence>
<evidence type="ECO:0000256" key="2">
    <source>
        <dbReference type="ARBA" id="ARBA00004429"/>
    </source>
</evidence>
<protein>
    <recommendedName>
        <fullName evidence="3">histidine kinase</fullName>
        <ecNumber evidence="3">2.7.13.3</ecNumber>
    </recommendedName>
</protein>
<organism evidence="11 12">
    <name type="scientific">Pseudoduganella lurida</name>
    <dbReference type="NCBI Taxonomy" id="1036180"/>
    <lineage>
        <taxon>Bacteria</taxon>
        <taxon>Pseudomonadati</taxon>
        <taxon>Pseudomonadota</taxon>
        <taxon>Betaproteobacteria</taxon>
        <taxon>Burkholderiales</taxon>
        <taxon>Oxalobacteraceae</taxon>
        <taxon>Telluria group</taxon>
        <taxon>Pseudoduganella</taxon>
    </lineage>
</organism>
<feature type="domain" description="Histidine kinase" evidence="8">
    <location>
        <begin position="575"/>
        <end position="793"/>
    </location>
</feature>
<accession>A0A562R0L4</accession>
<dbReference type="SMART" id="SM00091">
    <property type="entry name" value="PAS"/>
    <property type="match status" value="2"/>
</dbReference>
<dbReference type="Pfam" id="PF02518">
    <property type="entry name" value="HATPase_c"/>
    <property type="match status" value="1"/>
</dbReference>
<dbReference type="InterPro" id="IPR003661">
    <property type="entry name" value="HisK_dim/P_dom"/>
</dbReference>
<dbReference type="Gene3D" id="3.30.565.10">
    <property type="entry name" value="Histidine kinase-like ATPase, C-terminal domain"/>
    <property type="match status" value="1"/>
</dbReference>
<dbReference type="PROSITE" id="PS50110">
    <property type="entry name" value="RESPONSE_REGULATORY"/>
    <property type="match status" value="1"/>
</dbReference>
<dbReference type="CDD" id="cd00130">
    <property type="entry name" value="PAS"/>
    <property type="match status" value="1"/>
</dbReference>
<dbReference type="InterPro" id="IPR004358">
    <property type="entry name" value="Sig_transdc_His_kin-like_C"/>
</dbReference>
<dbReference type="Pfam" id="PF00072">
    <property type="entry name" value="Response_reg"/>
    <property type="match status" value="1"/>
</dbReference>
<feature type="modified residue" description="4-aspartylphosphate" evidence="7">
    <location>
        <position position="863"/>
    </location>
</feature>
<name>A0A562R0L4_9BURK</name>
<dbReference type="InterPro" id="IPR000014">
    <property type="entry name" value="PAS"/>
</dbReference>
<dbReference type="PROSITE" id="PS50113">
    <property type="entry name" value="PAC"/>
    <property type="match status" value="2"/>
</dbReference>
<dbReference type="GO" id="GO:0009927">
    <property type="term" value="F:histidine phosphotransfer kinase activity"/>
    <property type="evidence" value="ECO:0007669"/>
    <property type="project" value="TreeGrafter"/>
</dbReference>
<dbReference type="InterPro" id="IPR029016">
    <property type="entry name" value="GAF-like_dom_sf"/>
</dbReference>
<dbReference type="EMBL" id="VLLB01000008">
    <property type="protein sequence ID" value="TWI62618.1"/>
    <property type="molecule type" value="Genomic_DNA"/>
</dbReference>
<dbReference type="SUPFAM" id="SSF52172">
    <property type="entry name" value="CheY-like"/>
    <property type="match status" value="1"/>
</dbReference>
<keyword evidence="4 7" id="KW-0597">Phosphoprotein</keyword>
<dbReference type="SUPFAM" id="SSF55874">
    <property type="entry name" value="ATPase domain of HSP90 chaperone/DNA topoisomerase II/histidine kinase"/>
    <property type="match status" value="1"/>
</dbReference>
<dbReference type="SUPFAM" id="SSF55785">
    <property type="entry name" value="PYP-like sensor domain (PAS domain)"/>
    <property type="match status" value="2"/>
</dbReference>
<sequence length="939" mass="102212">MAARLRGHDWARSELGDRPAWPHSLNLALNICLDSHFPIAVWWGPRLIQFYNDAYQPILGDEKDVTAFGGAAIDSWREIWPTIGPMVDQVMHQGRAVRGEDLPLHIHRDGALGLAHFTFSYSPIRDETGAVVGMFTAAVETTARVALEQRQAFRLALAEALRQVADADAALRAAGDALSAHLDAHYIGYAEPDPACQRAVLRDIGGTVASAALHGPALAALGAALEAGQPLRIDDAEGGGGDLALAVPDLGALLVLPLRRDGGAAAALVVGKRAAHRWTDAQVQTAQESLDQLEGAVSRLRAEQLVRKQLGSEVERLRRLFDQAPSFIAVTRGPQHVYELANAAYLLAIGHRDILDKPIRDALPELAGQGFFELLDHVYTTGVPYIAHGMPVRLQRAPGGPLEELMLDFIYQPVTDAEGRISGILVEGSDVTSQYRAQAELVRERDRTRHILSSMKEGFAVIDNTWTVRQVNEEGLRLARRGREDVLGHHYWEVWPGLHGTEAVALFRRVLETNATETKDFRIAWPDGQQVWLEIRAYPSLEGGLAFFFRDITERKSAQQQLRDADLRKDEFLAMLAHELRNPLAPISAAADLLRLPGIDAPRLRQTSGIISRQVKHMTSLVDDLMDVSRVTRGLVTLEQRLLDVRQIVTDAVEQTRPLIEARRHALAVSLPDEAAGVHGDQKRLVQVLTNLLNNAAKYTPEGGTIGLDVGVTAAVVRCTVRDNGIGMDADLMGKVFELFMQAERSSDRSQGGLGIGLALVKSLVELHRGTVSVRSDGAGLGSEFTVALPRAAFDEQTFAPAPGAAAPAPHGLRIMVVDDNVDAAQMLALLLESTGHRVTVEHSPYAALRRLQDGAIDVFLLDIGLPQMDGYELAQRLRQQPNGATATFIAITGYGQEADRRSSQSAGFSYHFLKPVDAAGLARLLGTLAGERRPPPPP</sequence>
<keyword evidence="5" id="KW-0808">Transferase</keyword>
<dbReference type="Pfam" id="PF00512">
    <property type="entry name" value="HisKA"/>
    <property type="match status" value="1"/>
</dbReference>
<dbReference type="InterPro" id="IPR005467">
    <property type="entry name" value="His_kinase_dom"/>
</dbReference>
<dbReference type="InterPro" id="IPR036097">
    <property type="entry name" value="HisK_dim/P_sf"/>
</dbReference>
<comment type="subcellular location">
    <subcellularLocation>
        <location evidence="2">Cell inner membrane</location>
        <topology evidence="2">Multi-pass membrane protein</topology>
    </subcellularLocation>
</comment>
<comment type="caution">
    <text evidence="11">The sequence shown here is derived from an EMBL/GenBank/DDBJ whole genome shotgun (WGS) entry which is preliminary data.</text>
</comment>
<dbReference type="Gene3D" id="3.30.450.20">
    <property type="entry name" value="PAS domain"/>
    <property type="match status" value="3"/>
</dbReference>
<feature type="domain" description="Response regulatory" evidence="9">
    <location>
        <begin position="814"/>
        <end position="930"/>
    </location>
</feature>
<feature type="domain" description="PAC" evidence="10">
    <location>
        <begin position="388"/>
        <end position="443"/>
    </location>
</feature>
<dbReference type="InterPro" id="IPR036890">
    <property type="entry name" value="HATPase_C_sf"/>
</dbReference>